<dbReference type="EC" id="6.3.2.8" evidence="3 14"/>
<evidence type="ECO:0000313" key="19">
    <source>
        <dbReference type="Proteomes" id="UP000176377"/>
    </source>
</evidence>
<dbReference type="GO" id="GO:0005524">
    <property type="term" value="F:ATP binding"/>
    <property type="evidence" value="ECO:0007669"/>
    <property type="project" value="UniProtKB-UniRule"/>
</dbReference>
<dbReference type="GO" id="GO:0008763">
    <property type="term" value="F:UDP-N-acetylmuramate-L-alanine ligase activity"/>
    <property type="evidence" value="ECO:0007669"/>
    <property type="project" value="UniProtKB-UniRule"/>
</dbReference>
<sequence length="427" mass="45972">MEKAYLIGIGGIGMSALAQHLADQSVAVSGSDRSPSLVTELLEKKGIEVKIGQKAENVPADAGIVIYSDAVAEDNPERVRARELGIPTQSYFSMLGKISLDKQVVAVAGTHGKTTTTGMLAKILIDAGAAPTAIIGSLVKDFGSNYVKGAGGLFVIEACEYRDHLLELAPEVLVVTNLEWDHTDWFPSLEVLQETFRKAIKRVPPEGAIVTNPADQNIAPLLEHARAKVVDYACEPSYELRLPGEFNQMNARAAAAAARVVHPEITDEQIRASLASFQGTWRRFEYKGKTKGGADVYDDYAHHPTAVLKTLEALRAKTSGKVYVAFHPHLYSRTRDLFDGFAAAFNDADEVLIAPIYAAREADDGSVSSEMLAKAIDEKGTHARAATFDEIEHILSTEPAGGDVVISMGAGDIYKIADQLVQKEAAP</sequence>
<comment type="caution">
    <text evidence="18">The sequence shown here is derived from an EMBL/GenBank/DDBJ whole genome shotgun (WGS) entry which is preliminary data.</text>
</comment>
<evidence type="ECO:0000256" key="12">
    <source>
        <dbReference type="ARBA" id="ARBA00023316"/>
    </source>
</evidence>
<evidence type="ECO:0000256" key="4">
    <source>
        <dbReference type="ARBA" id="ARBA00022490"/>
    </source>
</evidence>
<evidence type="ECO:0000256" key="8">
    <source>
        <dbReference type="ARBA" id="ARBA00022840"/>
    </source>
</evidence>
<feature type="domain" description="Mur ligase N-terminal catalytic" evidence="15">
    <location>
        <begin position="5"/>
        <end position="100"/>
    </location>
</feature>
<dbReference type="InterPro" id="IPR036615">
    <property type="entry name" value="Mur_ligase_C_dom_sf"/>
</dbReference>
<keyword evidence="11 14" id="KW-0131">Cell cycle</keyword>
<organism evidence="18 19">
    <name type="scientific">Candidatus Kaiserbacteria bacterium RIFCSPHIGHO2_01_FULL_56_24</name>
    <dbReference type="NCBI Taxonomy" id="1798487"/>
    <lineage>
        <taxon>Bacteria</taxon>
        <taxon>Candidatus Kaiseribacteriota</taxon>
    </lineage>
</organism>
<dbReference type="PANTHER" id="PTHR43445:SF3">
    <property type="entry name" value="UDP-N-ACETYLMURAMATE--L-ALANINE LIGASE"/>
    <property type="match status" value="1"/>
</dbReference>
<dbReference type="SUPFAM" id="SSF51984">
    <property type="entry name" value="MurCD N-terminal domain"/>
    <property type="match status" value="1"/>
</dbReference>
<dbReference type="SUPFAM" id="SSF53623">
    <property type="entry name" value="MurD-like peptide ligases, catalytic domain"/>
    <property type="match status" value="1"/>
</dbReference>
<evidence type="ECO:0000256" key="3">
    <source>
        <dbReference type="ARBA" id="ARBA00012211"/>
    </source>
</evidence>
<dbReference type="Gene3D" id="3.90.190.20">
    <property type="entry name" value="Mur ligase, C-terminal domain"/>
    <property type="match status" value="1"/>
</dbReference>
<feature type="domain" description="Mur ligase C-terminal" evidence="16">
    <location>
        <begin position="282"/>
        <end position="411"/>
    </location>
</feature>
<comment type="similarity">
    <text evidence="14">Belongs to the MurCDEF family.</text>
</comment>
<dbReference type="GO" id="GO:0051301">
    <property type="term" value="P:cell division"/>
    <property type="evidence" value="ECO:0007669"/>
    <property type="project" value="UniProtKB-KW"/>
</dbReference>
<evidence type="ECO:0000256" key="6">
    <source>
        <dbReference type="ARBA" id="ARBA00022618"/>
    </source>
</evidence>
<evidence type="ECO:0000256" key="2">
    <source>
        <dbReference type="ARBA" id="ARBA00004752"/>
    </source>
</evidence>
<dbReference type="Proteomes" id="UP000176377">
    <property type="component" value="Unassembled WGS sequence"/>
</dbReference>
<protein>
    <recommendedName>
        <fullName evidence="3 14">UDP-N-acetylmuramate--L-alanine ligase</fullName>
        <ecNumber evidence="3 14">6.3.2.8</ecNumber>
    </recommendedName>
    <alternativeName>
        <fullName evidence="14">UDP-N-acetylmuramoyl-L-alanine synthetase</fullName>
    </alternativeName>
</protein>
<evidence type="ECO:0000256" key="7">
    <source>
        <dbReference type="ARBA" id="ARBA00022741"/>
    </source>
</evidence>
<evidence type="ECO:0000256" key="13">
    <source>
        <dbReference type="ARBA" id="ARBA00047833"/>
    </source>
</evidence>
<dbReference type="GO" id="GO:0071555">
    <property type="term" value="P:cell wall organization"/>
    <property type="evidence" value="ECO:0007669"/>
    <property type="project" value="UniProtKB-KW"/>
</dbReference>
<dbReference type="AlphaFoldDB" id="A0A1F6DD69"/>
<evidence type="ECO:0000259" key="16">
    <source>
        <dbReference type="Pfam" id="PF02875"/>
    </source>
</evidence>
<keyword evidence="9 14" id="KW-0133">Cell shape</keyword>
<dbReference type="Gene3D" id="3.40.1190.10">
    <property type="entry name" value="Mur-like, catalytic domain"/>
    <property type="match status" value="1"/>
</dbReference>
<dbReference type="InterPro" id="IPR050061">
    <property type="entry name" value="MurCDEF_pg_biosynth"/>
</dbReference>
<keyword evidence="6 14" id="KW-0132">Cell division</keyword>
<name>A0A1F6DD69_9BACT</name>
<evidence type="ECO:0000256" key="14">
    <source>
        <dbReference type="HAMAP-Rule" id="MF_00046"/>
    </source>
</evidence>
<comment type="subcellular location">
    <subcellularLocation>
        <location evidence="1 14">Cytoplasm</location>
    </subcellularLocation>
</comment>
<evidence type="ECO:0000256" key="9">
    <source>
        <dbReference type="ARBA" id="ARBA00022960"/>
    </source>
</evidence>
<feature type="domain" description="Mur ligase central" evidence="17">
    <location>
        <begin position="107"/>
        <end position="235"/>
    </location>
</feature>
<comment type="catalytic activity">
    <reaction evidence="13 14">
        <text>UDP-N-acetyl-alpha-D-muramate + L-alanine + ATP = UDP-N-acetyl-alpha-D-muramoyl-L-alanine + ADP + phosphate + H(+)</text>
        <dbReference type="Rhea" id="RHEA:23372"/>
        <dbReference type="ChEBI" id="CHEBI:15378"/>
        <dbReference type="ChEBI" id="CHEBI:30616"/>
        <dbReference type="ChEBI" id="CHEBI:43474"/>
        <dbReference type="ChEBI" id="CHEBI:57972"/>
        <dbReference type="ChEBI" id="CHEBI:70757"/>
        <dbReference type="ChEBI" id="CHEBI:83898"/>
        <dbReference type="ChEBI" id="CHEBI:456216"/>
        <dbReference type="EC" id="6.3.2.8"/>
    </reaction>
</comment>
<evidence type="ECO:0000256" key="10">
    <source>
        <dbReference type="ARBA" id="ARBA00022984"/>
    </source>
</evidence>
<dbReference type="GO" id="GO:0009252">
    <property type="term" value="P:peptidoglycan biosynthetic process"/>
    <property type="evidence" value="ECO:0007669"/>
    <property type="project" value="UniProtKB-UniRule"/>
</dbReference>
<comment type="pathway">
    <text evidence="2 14">Cell wall biogenesis; peptidoglycan biosynthesis.</text>
</comment>
<dbReference type="Pfam" id="PF01225">
    <property type="entry name" value="Mur_ligase"/>
    <property type="match status" value="1"/>
</dbReference>
<evidence type="ECO:0000259" key="15">
    <source>
        <dbReference type="Pfam" id="PF01225"/>
    </source>
</evidence>
<dbReference type="Pfam" id="PF02875">
    <property type="entry name" value="Mur_ligase_C"/>
    <property type="match status" value="1"/>
</dbReference>
<dbReference type="InterPro" id="IPR005758">
    <property type="entry name" value="UDP-N-AcMur_Ala_ligase_MurC"/>
</dbReference>
<dbReference type="GO" id="GO:0005737">
    <property type="term" value="C:cytoplasm"/>
    <property type="evidence" value="ECO:0007669"/>
    <property type="project" value="UniProtKB-SubCell"/>
</dbReference>
<dbReference type="SUPFAM" id="SSF53244">
    <property type="entry name" value="MurD-like peptide ligases, peptide-binding domain"/>
    <property type="match status" value="1"/>
</dbReference>
<dbReference type="Gene3D" id="3.40.50.720">
    <property type="entry name" value="NAD(P)-binding Rossmann-like Domain"/>
    <property type="match status" value="1"/>
</dbReference>
<keyword evidence="12 14" id="KW-0961">Cell wall biogenesis/degradation</keyword>
<dbReference type="InterPro" id="IPR013221">
    <property type="entry name" value="Mur_ligase_cen"/>
</dbReference>
<dbReference type="HAMAP" id="MF_00046">
    <property type="entry name" value="MurC"/>
    <property type="match status" value="1"/>
</dbReference>
<evidence type="ECO:0000256" key="5">
    <source>
        <dbReference type="ARBA" id="ARBA00022598"/>
    </source>
</evidence>
<proteinExistence type="inferred from homology"/>
<evidence type="ECO:0000256" key="11">
    <source>
        <dbReference type="ARBA" id="ARBA00023306"/>
    </source>
</evidence>
<accession>A0A1F6DD69</accession>
<keyword evidence="4 14" id="KW-0963">Cytoplasm</keyword>
<keyword evidence="7 14" id="KW-0547">Nucleotide-binding</keyword>
<evidence type="ECO:0000313" key="18">
    <source>
        <dbReference type="EMBL" id="OGG59270.1"/>
    </source>
</evidence>
<evidence type="ECO:0000259" key="17">
    <source>
        <dbReference type="Pfam" id="PF08245"/>
    </source>
</evidence>
<reference evidence="18 19" key="1">
    <citation type="journal article" date="2016" name="Nat. Commun.">
        <title>Thousands of microbial genomes shed light on interconnected biogeochemical processes in an aquifer system.</title>
        <authorList>
            <person name="Anantharaman K."/>
            <person name="Brown C.T."/>
            <person name="Hug L.A."/>
            <person name="Sharon I."/>
            <person name="Castelle C.J."/>
            <person name="Probst A.J."/>
            <person name="Thomas B.C."/>
            <person name="Singh A."/>
            <person name="Wilkins M.J."/>
            <person name="Karaoz U."/>
            <person name="Brodie E.L."/>
            <person name="Williams K.H."/>
            <person name="Hubbard S.S."/>
            <person name="Banfield J.F."/>
        </authorList>
    </citation>
    <scope>NUCLEOTIDE SEQUENCE [LARGE SCALE GENOMIC DNA]</scope>
</reference>
<dbReference type="PANTHER" id="PTHR43445">
    <property type="entry name" value="UDP-N-ACETYLMURAMATE--L-ALANINE LIGASE-RELATED"/>
    <property type="match status" value="1"/>
</dbReference>
<keyword evidence="5 14" id="KW-0436">Ligase</keyword>
<keyword evidence="10 14" id="KW-0573">Peptidoglycan synthesis</keyword>
<evidence type="ECO:0000256" key="1">
    <source>
        <dbReference type="ARBA" id="ARBA00004496"/>
    </source>
</evidence>
<dbReference type="InterPro" id="IPR036565">
    <property type="entry name" value="Mur-like_cat_sf"/>
</dbReference>
<dbReference type="EMBL" id="MFLA01000021">
    <property type="protein sequence ID" value="OGG59270.1"/>
    <property type="molecule type" value="Genomic_DNA"/>
</dbReference>
<comment type="function">
    <text evidence="14">Cell wall formation.</text>
</comment>
<keyword evidence="8 14" id="KW-0067">ATP-binding</keyword>
<dbReference type="GO" id="GO:0008360">
    <property type="term" value="P:regulation of cell shape"/>
    <property type="evidence" value="ECO:0007669"/>
    <property type="project" value="UniProtKB-KW"/>
</dbReference>
<dbReference type="InterPro" id="IPR004101">
    <property type="entry name" value="Mur_ligase_C"/>
</dbReference>
<feature type="binding site" evidence="14">
    <location>
        <begin position="109"/>
        <end position="115"/>
    </location>
    <ligand>
        <name>ATP</name>
        <dbReference type="ChEBI" id="CHEBI:30616"/>
    </ligand>
</feature>
<dbReference type="UniPathway" id="UPA00219"/>
<dbReference type="InterPro" id="IPR000713">
    <property type="entry name" value="Mur_ligase_N"/>
</dbReference>
<gene>
    <name evidence="14" type="primary">murC</name>
    <name evidence="18" type="ORF">A2765_06670</name>
</gene>
<dbReference type="Pfam" id="PF08245">
    <property type="entry name" value="Mur_ligase_M"/>
    <property type="match status" value="1"/>
</dbReference>